<dbReference type="CDD" id="cd09272">
    <property type="entry name" value="RNase_HI_RT_Ty1"/>
    <property type="match status" value="1"/>
</dbReference>
<sequence length="222" mass="25243">MLNNGPISWCSEKQNCVSLSTTESEYITTSKRATSRTSKAYNNLLRQSCIRLVHNPEYHKRTKRIDILYHFIRDQFQKHAIDLLYVCSNDQAADIFTKALPPERYRRLRSQLGLFETTKNDLDGVEEADRYPDGFKVTLTVTVSGQKQPPVSAELPWEGLDQINPKPNILFSSQEEMDNCTAQFSNIRPPTNNPPLAPSPPPSTKSQILPVWSTSQTMVKLT</sequence>
<proteinExistence type="predicted"/>
<feature type="region of interest" description="Disordered" evidence="1">
    <location>
        <begin position="185"/>
        <end position="210"/>
    </location>
</feature>
<feature type="non-terminal residue" evidence="2">
    <location>
        <position position="1"/>
    </location>
</feature>
<dbReference type="PANTHER" id="PTHR11439">
    <property type="entry name" value="GAG-POL-RELATED RETROTRANSPOSON"/>
    <property type="match status" value="1"/>
</dbReference>
<dbReference type="EMBL" id="CP092864">
    <property type="protein sequence ID" value="UYV63709.1"/>
    <property type="molecule type" value="Genomic_DNA"/>
</dbReference>
<keyword evidence="3" id="KW-1185">Reference proteome</keyword>
<evidence type="ECO:0000313" key="2">
    <source>
        <dbReference type="EMBL" id="UYV63709.1"/>
    </source>
</evidence>
<dbReference type="Proteomes" id="UP001235939">
    <property type="component" value="Chromosome 02"/>
</dbReference>
<dbReference type="PANTHER" id="PTHR11439:SF483">
    <property type="entry name" value="PEPTIDE SYNTHASE GLIP-LIKE, PUTATIVE (AFU_ORTHOLOGUE AFUA_3G12920)-RELATED"/>
    <property type="match status" value="1"/>
</dbReference>
<reference evidence="2 3" key="1">
    <citation type="submission" date="2022-01" db="EMBL/GenBank/DDBJ databases">
        <title>A chromosomal length assembly of Cordylochernes scorpioides.</title>
        <authorList>
            <person name="Zeh D."/>
            <person name="Zeh J."/>
        </authorList>
    </citation>
    <scope>NUCLEOTIDE SEQUENCE [LARGE SCALE GENOMIC DNA]</scope>
    <source>
        <strain evidence="2">IN4F17</strain>
        <tissue evidence="2">Whole Body</tissue>
    </source>
</reference>
<organism evidence="2 3">
    <name type="scientific">Cordylochernes scorpioides</name>
    <dbReference type="NCBI Taxonomy" id="51811"/>
    <lineage>
        <taxon>Eukaryota</taxon>
        <taxon>Metazoa</taxon>
        <taxon>Ecdysozoa</taxon>
        <taxon>Arthropoda</taxon>
        <taxon>Chelicerata</taxon>
        <taxon>Arachnida</taxon>
        <taxon>Pseudoscorpiones</taxon>
        <taxon>Cheliferoidea</taxon>
        <taxon>Chernetidae</taxon>
        <taxon>Cordylochernes</taxon>
    </lineage>
</organism>
<feature type="compositionally biased region" description="Pro residues" evidence="1">
    <location>
        <begin position="191"/>
        <end position="203"/>
    </location>
</feature>
<protein>
    <submittedName>
        <fullName evidence="2">Uncharacterized protein</fullName>
    </submittedName>
</protein>
<evidence type="ECO:0000256" key="1">
    <source>
        <dbReference type="SAM" id="MobiDB-lite"/>
    </source>
</evidence>
<gene>
    <name evidence="2" type="ORF">LAZ67_2005382</name>
</gene>
<evidence type="ECO:0000313" key="3">
    <source>
        <dbReference type="Proteomes" id="UP001235939"/>
    </source>
</evidence>
<name>A0ABY6K4H6_9ARAC</name>
<accession>A0ABY6K4H6</accession>